<evidence type="ECO:0000313" key="8">
    <source>
        <dbReference type="Proteomes" id="UP001172684"/>
    </source>
</evidence>
<feature type="transmembrane region" description="Helical" evidence="6">
    <location>
        <begin position="404"/>
        <end position="430"/>
    </location>
</feature>
<feature type="transmembrane region" description="Helical" evidence="6">
    <location>
        <begin position="202"/>
        <end position="222"/>
    </location>
</feature>
<dbReference type="InterPro" id="IPR002293">
    <property type="entry name" value="AA/rel_permease1"/>
</dbReference>
<feature type="transmembrane region" description="Helical" evidence="6">
    <location>
        <begin position="122"/>
        <end position="149"/>
    </location>
</feature>
<gene>
    <name evidence="7" type="ORF">H2201_008382</name>
</gene>
<dbReference type="Proteomes" id="UP001172684">
    <property type="component" value="Unassembled WGS sequence"/>
</dbReference>
<proteinExistence type="predicted"/>
<evidence type="ECO:0000313" key="7">
    <source>
        <dbReference type="EMBL" id="KAJ9656860.1"/>
    </source>
</evidence>
<dbReference type="PROSITE" id="PS00218">
    <property type="entry name" value="AMINO_ACID_PERMEASE_1"/>
    <property type="match status" value="1"/>
</dbReference>
<feature type="transmembrane region" description="Helical" evidence="6">
    <location>
        <begin position="496"/>
        <end position="514"/>
    </location>
</feature>
<accession>A0ABQ9NGA3</accession>
<dbReference type="Pfam" id="PF13520">
    <property type="entry name" value="AA_permease_2"/>
    <property type="match status" value="1"/>
</dbReference>
<comment type="subcellular location">
    <subcellularLocation>
        <location evidence="1">Membrane</location>
        <topology evidence="1">Multi-pass membrane protein</topology>
    </subcellularLocation>
</comment>
<feature type="transmembrane region" description="Helical" evidence="6">
    <location>
        <begin position="283"/>
        <end position="301"/>
    </location>
</feature>
<feature type="transmembrane region" description="Helical" evidence="6">
    <location>
        <begin position="242"/>
        <end position="262"/>
    </location>
</feature>
<evidence type="ECO:0000256" key="2">
    <source>
        <dbReference type="ARBA" id="ARBA00022448"/>
    </source>
</evidence>
<dbReference type="PIRSF" id="PIRSF006060">
    <property type="entry name" value="AA_transporter"/>
    <property type="match status" value="1"/>
</dbReference>
<sequence length="528" mass="57088">MSEKALDHVLVTAGVESPDSASLDMEDKAVMAQMGKKQQLARRFNFVTSLALSATLLSSWEAIASALGVSLYAGGPVALVWGFFLTGSGTLALAASIAEMASMCPISGAQYHWTYIFAPPKWRIPVTFVQGWVTVFAWQATLTSVYFLIATQIQGLAILNWPDYGYERWHSTLMMWAIVAITFAINVWGIKLLPATELFAGICHVLFFVAVSVPMLVLGRNASPDLVFKTYINQTGWSNDGVAFFIGLLPCVWCIVGFDGAIHLSEETTKSATTIPKVIMTTVVLNGTLAWLFVLVSLYSISSIDDALGTPTGFPIIEILRQATGSAAAATLMETAMLAVGIAALMGTLASVSRLTWAFARDKGLPFSDFFAHVDGHYHIPTRAISLVAVVVVLLSFINIGSSVALSAILSLSTISLYLSYIIPIACLLLKRLRVSTRRAAPGQAFVGEDAIVFGPFSLGRFGVLVNLYALCYACVMVPFLTLPTVLPLTKETMNYAGPVLGLVLLFAAVDYHVRGKRKFHGPRREFD</sequence>
<dbReference type="PANTHER" id="PTHR45649:SF5">
    <property type="entry name" value="GABA TRANSPORTER (EUROFUNG)-RELATED"/>
    <property type="match status" value="1"/>
</dbReference>
<dbReference type="PANTHER" id="PTHR45649">
    <property type="entry name" value="AMINO-ACID PERMEASE BAT1"/>
    <property type="match status" value="1"/>
</dbReference>
<evidence type="ECO:0000256" key="1">
    <source>
        <dbReference type="ARBA" id="ARBA00004141"/>
    </source>
</evidence>
<keyword evidence="4 6" id="KW-1133">Transmembrane helix</keyword>
<dbReference type="InterPro" id="IPR004840">
    <property type="entry name" value="Amino_acid_permease_CS"/>
</dbReference>
<dbReference type="EMBL" id="JAPDRL010000114">
    <property type="protein sequence ID" value="KAJ9656860.1"/>
    <property type="molecule type" value="Genomic_DNA"/>
</dbReference>
<evidence type="ECO:0000256" key="5">
    <source>
        <dbReference type="ARBA" id="ARBA00023136"/>
    </source>
</evidence>
<evidence type="ECO:0000256" key="4">
    <source>
        <dbReference type="ARBA" id="ARBA00022989"/>
    </source>
</evidence>
<keyword evidence="2" id="KW-0813">Transport</keyword>
<keyword evidence="5 6" id="KW-0472">Membrane</keyword>
<organism evidence="7 8">
    <name type="scientific">Coniosporium apollinis</name>
    <dbReference type="NCBI Taxonomy" id="61459"/>
    <lineage>
        <taxon>Eukaryota</taxon>
        <taxon>Fungi</taxon>
        <taxon>Dikarya</taxon>
        <taxon>Ascomycota</taxon>
        <taxon>Pezizomycotina</taxon>
        <taxon>Dothideomycetes</taxon>
        <taxon>Dothideomycetes incertae sedis</taxon>
        <taxon>Coniosporium</taxon>
    </lineage>
</organism>
<comment type="caution">
    <text evidence="7">The sequence shown here is derived from an EMBL/GenBank/DDBJ whole genome shotgun (WGS) entry which is preliminary data.</text>
</comment>
<keyword evidence="3 6" id="KW-0812">Transmembrane</keyword>
<evidence type="ECO:0008006" key="9">
    <source>
        <dbReference type="Google" id="ProtNLM"/>
    </source>
</evidence>
<feature type="transmembrane region" description="Helical" evidence="6">
    <location>
        <begin position="336"/>
        <end position="359"/>
    </location>
</feature>
<feature type="transmembrane region" description="Helical" evidence="6">
    <location>
        <begin position="79"/>
        <end position="101"/>
    </location>
</feature>
<evidence type="ECO:0000256" key="6">
    <source>
        <dbReference type="SAM" id="Phobius"/>
    </source>
</evidence>
<feature type="transmembrane region" description="Helical" evidence="6">
    <location>
        <begin position="169"/>
        <end position="190"/>
    </location>
</feature>
<reference evidence="7" key="1">
    <citation type="submission" date="2022-10" db="EMBL/GenBank/DDBJ databases">
        <title>Culturing micro-colonial fungi from biological soil crusts in the Mojave desert and describing Neophaeococcomyces mojavensis, and introducing the new genera and species Taxawa tesnikishii.</title>
        <authorList>
            <person name="Kurbessoian T."/>
            <person name="Stajich J.E."/>
        </authorList>
    </citation>
    <scope>NUCLEOTIDE SEQUENCE</scope>
    <source>
        <strain evidence="7">TK_1</strain>
    </source>
</reference>
<name>A0ABQ9NGA3_9PEZI</name>
<feature type="transmembrane region" description="Helical" evidence="6">
    <location>
        <begin position="44"/>
        <end position="73"/>
    </location>
</feature>
<feature type="transmembrane region" description="Helical" evidence="6">
    <location>
        <begin position="380"/>
        <end position="398"/>
    </location>
</feature>
<feature type="transmembrane region" description="Helical" evidence="6">
    <location>
        <begin position="464"/>
        <end position="484"/>
    </location>
</feature>
<dbReference type="Gene3D" id="1.20.1740.10">
    <property type="entry name" value="Amino acid/polyamine transporter I"/>
    <property type="match status" value="1"/>
</dbReference>
<evidence type="ECO:0000256" key="3">
    <source>
        <dbReference type="ARBA" id="ARBA00022692"/>
    </source>
</evidence>
<keyword evidence="8" id="KW-1185">Reference proteome</keyword>
<protein>
    <recommendedName>
        <fullName evidence="9">Amino acid permease</fullName>
    </recommendedName>
</protein>